<dbReference type="Gene3D" id="2.60.120.1440">
    <property type="match status" value="1"/>
</dbReference>
<sequence>MKRSSDPLSAQKPDHASLQQAAEWYARLSADPHDEAVGAAWRRWHGQSAAHRQAWQYVERVSRRFAALQGEGDTAARTLRAARRTDTSRRQALRTLGVLSGSALLGWLGWRATPLPQLLMAWQADYRTATGEVRDFVLADGTHLWLNGATALDADYRPERRRLRLFAGEVLIETAAETRPFVVDTEQGSLRALGTRFSVTQQDGFTRLALFEGAVEVRAVDSGATRIVRAGEQLRFDRRGIGTREPVLAARQAWTRGILVAGDIPLAEFVEELSRHHQGYLGVAPEVAGLRVMGTYPLHDSEQVLAMLESALPIRIQRPLPWWTSIDARQ</sequence>
<dbReference type="EMBL" id="FNYQ01000003">
    <property type="protein sequence ID" value="SEI45507.1"/>
    <property type="molecule type" value="Genomic_DNA"/>
</dbReference>
<gene>
    <name evidence="3" type="ORF">SAMN04244572_00354</name>
    <name evidence="4" type="ORF">SAMN04244579_03445</name>
</gene>
<dbReference type="Proteomes" id="UP000199250">
    <property type="component" value="Unassembled WGS sequence"/>
</dbReference>
<evidence type="ECO:0000259" key="1">
    <source>
        <dbReference type="Pfam" id="PF04773"/>
    </source>
</evidence>
<dbReference type="Pfam" id="PF04773">
    <property type="entry name" value="FecR"/>
    <property type="match status" value="1"/>
</dbReference>
<feature type="domain" description="FecR N-terminal" evidence="2">
    <location>
        <begin position="19"/>
        <end position="61"/>
    </location>
</feature>
<dbReference type="PIRSF" id="PIRSF018266">
    <property type="entry name" value="FecR"/>
    <property type="match status" value="1"/>
</dbReference>
<dbReference type="GO" id="GO:0016989">
    <property type="term" value="F:sigma factor antagonist activity"/>
    <property type="evidence" value="ECO:0007669"/>
    <property type="project" value="TreeGrafter"/>
</dbReference>
<dbReference type="PANTHER" id="PTHR30273">
    <property type="entry name" value="PERIPLASMIC SIGNAL SENSOR AND SIGMA FACTOR ACTIVATOR FECR-RELATED"/>
    <property type="match status" value="1"/>
</dbReference>
<proteinExistence type="predicted"/>
<evidence type="ECO:0000313" key="3">
    <source>
        <dbReference type="EMBL" id="SEI45507.1"/>
    </source>
</evidence>
<dbReference type="Proteomes" id="UP000199005">
    <property type="component" value="Unassembled WGS sequence"/>
</dbReference>
<dbReference type="EMBL" id="FNYO01000049">
    <property type="protein sequence ID" value="SEJ19314.1"/>
    <property type="molecule type" value="Genomic_DNA"/>
</dbReference>
<accession>A0A1H6QZ57</accession>
<dbReference type="RefSeq" id="WP_244542083.1">
    <property type="nucleotide sequence ID" value="NZ_FNYO01000049.1"/>
</dbReference>
<dbReference type="PANTHER" id="PTHR30273:SF2">
    <property type="entry name" value="PROTEIN FECR"/>
    <property type="match status" value="1"/>
</dbReference>
<dbReference type="AlphaFoldDB" id="A0A1H6QZ57"/>
<protein>
    <submittedName>
        <fullName evidence="3">FecR family protein</fullName>
    </submittedName>
</protein>
<dbReference type="InterPro" id="IPR032623">
    <property type="entry name" value="FecR_N"/>
</dbReference>
<dbReference type="InterPro" id="IPR012373">
    <property type="entry name" value="Ferrdict_sens_TM"/>
</dbReference>
<evidence type="ECO:0000313" key="5">
    <source>
        <dbReference type="Proteomes" id="UP000199005"/>
    </source>
</evidence>
<reference evidence="5 6" key="1">
    <citation type="submission" date="2016-10" db="EMBL/GenBank/DDBJ databases">
        <authorList>
            <person name="de Groot N.N."/>
        </authorList>
    </citation>
    <scope>NUCLEOTIDE SEQUENCE [LARGE SCALE GENOMIC DNA]</scope>
    <source>
        <strain evidence="4 5">DSM 1041</strain>
        <strain evidence="3 6">DSM 373</strain>
    </source>
</reference>
<dbReference type="Pfam" id="PF16220">
    <property type="entry name" value="DUF4880"/>
    <property type="match status" value="1"/>
</dbReference>
<evidence type="ECO:0000313" key="6">
    <source>
        <dbReference type="Proteomes" id="UP000199250"/>
    </source>
</evidence>
<evidence type="ECO:0000313" key="4">
    <source>
        <dbReference type="EMBL" id="SEJ19314.1"/>
    </source>
</evidence>
<name>A0A1H6QZ57_9GAMM</name>
<organism evidence="3 6">
    <name type="scientific">Azotobacter beijerinckii</name>
    <dbReference type="NCBI Taxonomy" id="170623"/>
    <lineage>
        <taxon>Bacteria</taxon>
        <taxon>Pseudomonadati</taxon>
        <taxon>Pseudomonadota</taxon>
        <taxon>Gammaproteobacteria</taxon>
        <taxon>Pseudomonadales</taxon>
        <taxon>Pseudomonadaceae</taxon>
        <taxon>Azotobacter</taxon>
    </lineage>
</organism>
<dbReference type="STRING" id="170623.SAMN04244579_03445"/>
<evidence type="ECO:0000259" key="2">
    <source>
        <dbReference type="Pfam" id="PF16220"/>
    </source>
</evidence>
<feature type="domain" description="FecR protein" evidence="1">
    <location>
        <begin position="125"/>
        <end position="216"/>
    </location>
</feature>
<dbReference type="InterPro" id="IPR006860">
    <property type="entry name" value="FecR"/>
</dbReference>